<evidence type="ECO:0000313" key="2">
    <source>
        <dbReference type="EMBL" id="QJA90873.1"/>
    </source>
</evidence>
<keyword evidence="1" id="KW-0812">Transmembrane</keyword>
<keyword evidence="1" id="KW-0472">Membrane</keyword>
<dbReference type="AlphaFoldDB" id="A0A6M3L8X3"/>
<dbReference type="EMBL" id="MT142944">
    <property type="protein sequence ID" value="QJA90873.1"/>
    <property type="molecule type" value="Genomic_DNA"/>
</dbReference>
<reference evidence="2" key="1">
    <citation type="submission" date="2020-03" db="EMBL/GenBank/DDBJ databases">
        <title>The deep terrestrial virosphere.</title>
        <authorList>
            <person name="Holmfeldt K."/>
            <person name="Nilsson E."/>
            <person name="Simone D."/>
            <person name="Lopez-Fernandez M."/>
            <person name="Wu X."/>
            <person name="de Brujin I."/>
            <person name="Lundin D."/>
            <person name="Andersson A."/>
            <person name="Bertilsson S."/>
            <person name="Dopson M."/>
        </authorList>
    </citation>
    <scope>NUCLEOTIDE SEQUENCE</scope>
    <source>
        <strain evidence="2">MM415B03531</strain>
    </source>
</reference>
<feature type="transmembrane region" description="Helical" evidence="1">
    <location>
        <begin position="12"/>
        <end position="37"/>
    </location>
</feature>
<protein>
    <submittedName>
        <fullName evidence="2">Uncharacterized protein</fullName>
    </submittedName>
</protein>
<gene>
    <name evidence="2" type="ORF">MM415B03531_0008</name>
</gene>
<keyword evidence="1" id="KW-1133">Transmembrane helix</keyword>
<sequence>MSECKVSNGIKMNVGAISIIVLLAIQLVAFSFGYGMLTQQVGYNKELIKTYVSGQEKVGAKLDDLNIRITRIETLLRGQ</sequence>
<organism evidence="2">
    <name type="scientific">viral metagenome</name>
    <dbReference type="NCBI Taxonomy" id="1070528"/>
    <lineage>
        <taxon>unclassified sequences</taxon>
        <taxon>metagenomes</taxon>
        <taxon>organismal metagenomes</taxon>
    </lineage>
</organism>
<accession>A0A6M3L8X3</accession>
<proteinExistence type="predicted"/>
<name>A0A6M3L8X3_9ZZZZ</name>
<evidence type="ECO:0000256" key="1">
    <source>
        <dbReference type="SAM" id="Phobius"/>
    </source>
</evidence>